<feature type="transmembrane region" description="Helical" evidence="7">
    <location>
        <begin position="454"/>
        <end position="474"/>
    </location>
</feature>
<evidence type="ECO:0000256" key="2">
    <source>
        <dbReference type="ARBA" id="ARBA00022475"/>
    </source>
</evidence>
<dbReference type="PANTHER" id="PTHR30250:SF11">
    <property type="entry name" value="O-ANTIGEN TRANSPORTER-RELATED"/>
    <property type="match status" value="1"/>
</dbReference>
<dbReference type="OrthoDB" id="9803878at2"/>
<dbReference type="SUPFAM" id="SSF48295">
    <property type="entry name" value="TrpR-like"/>
    <property type="match status" value="1"/>
</dbReference>
<feature type="transmembrane region" description="Helical" evidence="7">
    <location>
        <begin position="421"/>
        <end position="442"/>
    </location>
</feature>
<dbReference type="GO" id="GO:0005886">
    <property type="term" value="C:plasma membrane"/>
    <property type="evidence" value="ECO:0007669"/>
    <property type="project" value="UniProtKB-SubCell"/>
</dbReference>
<evidence type="ECO:0000256" key="6">
    <source>
        <dbReference type="SAM" id="MobiDB-lite"/>
    </source>
</evidence>
<organism evidence="8 9">
    <name type="scientific">Citreimonas salinaria</name>
    <dbReference type="NCBI Taxonomy" id="321339"/>
    <lineage>
        <taxon>Bacteria</taxon>
        <taxon>Pseudomonadati</taxon>
        <taxon>Pseudomonadota</taxon>
        <taxon>Alphaproteobacteria</taxon>
        <taxon>Rhodobacterales</taxon>
        <taxon>Roseobacteraceae</taxon>
        <taxon>Citreimonas</taxon>
    </lineage>
</organism>
<feature type="transmembrane region" description="Helical" evidence="7">
    <location>
        <begin position="480"/>
        <end position="501"/>
    </location>
</feature>
<dbReference type="GO" id="GO:0043565">
    <property type="term" value="F:sequence-specific DNA binding"/>
    <property type="evidence" value="ECO:0007669"/>
    <property type="project" value="InterPro"/>
</dbReference>
<protein>
    <submittedName>
        <fullName evidence="8">Membrane protein involved in the export of O-antigen and teichoic acid</fullName>
    </submittedName>
</protein>
<evidence type="ECO:0000256" key="1">
    <source>
        <dbReference type="ARBA" id="ARBA00004651"/>
    </source>
</evidence>
<evidence type="ECO:0000313" key="8">
    <source>
        <dbReference type="EMBL" id="SDX84239.1"/>
    </source>
</evidence>
<dbReference type="STRING" id="321339.SAMN05444340_10193"/>
<feature type="transmembrane region" description="Helical" evidence="7">
    <location>
        <begin position="268"/>
        <end position="287"/>
    </location>
</feature>
<keyword evidence="9" id="KW-1185">Reference proteome</keyword>
<evidence type="ECO:0000313" key="9">
    <source>
        <dbReference type="Proteomes" id="UP000199286"/>
    </source>
</evidence>
<feature type="transmembrane region" description="Helical" evidence="7">
    <location>
        <begin position="129"/>
        <end position="152"/>
    </location>
</feature>
<feature type="transmembrane region" description="Helical" evidence="7">
    <location>
        <begin position="173"/>
        <end position="195"/>
    </location>
</feature>
<feature type="region of interest" description="Disordered" evidence="6">
    <location>
        <begin position="60"/>
        <end position="82"/>
    </location>
</feature>
<dbReference type="InterPro" id="IPR010921">
    <property type="entry name" value="Trp_repressor/repl_initiator"/>
</dbReference>
<dbReference type="PANTHER" id="PTHR30250">
    <property type="entry name" value="PST FAMILY PREDICTED COLANIC ACID TRANSPORTER"/>
    <property type="match status" value="1"/>
</dbReference>
<reference evidence="8 9" key="1">
    <citation type="submission" date="2016-10" db="EMBL/GenBank/DDBJ databases">
        <authorList>
            <person name="de Groot N.N."/>
        </authorList>
    </citation>
    <scope>NUCLEOTIDE SEQUENCE [LARGE SCALE GENOMIC DNA]</scope>
    <source>
        <strain evidence="8 9">DSM 26880</strain>
    </source>
</reference>
<proteinExistence type="predicted"/>
<evidence type="ECO:0000256" key="7">
    <source>
        <dbReference type="SAM" id="Phobius"/>
    </source>
</evidence>
<evidence type="ECO:0000256" key="5">
    <source>
        <dbReference type="ARBA" id="ARBA00023136"/>
    </source>
</evidence>
<keyword evidence="4 7" id="KW-1133">Transmembrane helix</keyword>
<comment type="subcellular location">
    <subcellularLocation>
        <location evidence="1">Cell membrane</location>
        <topology evidence="1">Multi-pass membrane protein</topology>
    </subcellularLocation>
</comment>
<accession>A0A1H3F1Z4</accession>
<dbReference type="EMBL" id="FNPF01000001">
    <property type="protein sequence ID" value="SDX84239.1"/>
    <property type="molecule type" value="Genomic_DNA"/>
</dbReference>
<keyword evidence="5 7" id="KW-0472">Membrane</keyword>
<dbReference type="InterPro" id="IPR002797">
    <property type="entry name" value="Polysacc_synth"/>
</dbReference>
<dbReference type="AlphaFoldDB" id="A0A1H3F1Z4"/>
<dbReference type="InterPro" id="IPR050833">
    <property type="entry name" value="Poly_Biosynth_Transport"/>
</dbReference>
<dbReference type="Proteomes" id="UP000199286">
    <property type="component" value="Unassembled WGS sequence"/>
</dbReference>
<feature type="transmembrane region" description="Helical" evidence="7">
    <location>
        <begin position="391"/>
        <end position="415"/>
    </location>
</feature>
<evidence type="ECO:0000256" key="4">
    <source>
        <dbReference type="ARBA" id="ARBA00022989"/>
    </source>
</evidence>
<evidence type="ECO:0000256" key="3">
    <source>
        <dbReference type="ARBA" id="ARBA00022692"/>
    </source>
</evidence>
<gene>
    <name evidence="8" type="ORF">SAMN05444340_10193</name>
</gene>
<feature type="transmembrane region" description="Helical" evidence="7">
    <location>
        <begin position="207"/>
        <end position="225"/>
    </location>
</feature>
<feature type="transmembrane region" description="Helical" evidence="7">
    <location>
        <begin position="96"/>
        <end position="117"/>
    </location>
</feature>
<keyword evidence="3 7" id="KW-0812">Transmembrane</keyword>
<name>A0A1H3F1Z4_9RHOB</name>
<sequence>MTTPPRRNHDPAFKAKVALGALKGEQTLAELAERFGVDPDEIALWRSQIEEYPDVFGAAPAGEAEPATDTPRAKTDEPSGNSGERVAFLRRFGGSAIALMAIRVASVGMGFLVSVILTRTLGVDDFGRFAFALSIATIFALPLTGGLPVLLIREIAAARARKHDARRVVRWGYRFLATVAAALVLLALLGGILLVQLDVWTPTRTEILLAVLVVLLIPVTGLLQLQRSILSGHGDVVAGALGEQVFRPVTMLILLVLLLPMLNHGAPGALFLQVVAALLAVGGTVVLIRRLVPRSVDGPAVMQHGEWLRALVPLTALTAVGLIKSNTDILMLGILREPAEVGVYRIAVQVAVLSSFTMLVLGEVSAPRLAAAYAEGDRATLAAYMAKAARIMLLAAVTFVVLFALFGHGALVIVFGEPYGAAFYPCLILALGTLFSAACGLVGKMLQMSKLAGLAARSAAIAAVTNVVLNLVLVPRYGPTGAAIATAIAMVTMELQQWILVRRRLNLRADAFQRLS</sequence>
<dbReference type="Pfam" id="PF01943">
    <property type="entry name" value="Polysacc_synt"/>
    <property type="match status" value="1"/>
</dbReference>
<feature type="transmembrane region" description="Helical" evidence="7">
    <location>
        <begin position="245"/>
        <end position="262"/>
    </location>
</feature>
<keyword evidence="2" id="KW-1003">Cell membrane</keyword>